<dbReference type="FunFam" id="2.40.110.10:FF:000011">
    <property type="entry name" value="Acyl-CoA dehydrogenase FadE34"/>
    <property type="match status" value="1"/>
</dbReference>
<dbReference type="SUPFAM" id="SSF56645">
    <property type="entry name" value="Acyl-CoA dehydrogenase NM domain-like"/>
    <property type="match status" value="1"/>
</dbReference>
<evidence type="ECO:0000259" key="6">
    <source>
        <dbReference type="Pfam" id="PF00107"/>
    </source>
</evidence>
<evidence type="ECO:0000259" key="7">
    <source>
        <dbReference type="Pfam" id="PF00441"/>
    </source>
</evidence>
<dbReference type="InterPro" id="IPR011032">
    <property type="entry name" value="GroES-like_sf"/>
</dbReference>
<evidence type="ECO:0000256" key="3">
    <source>
        <dbReference type="ARBA" id="ARBA00022630"/>
    </source>
</evidence>
<dbReference type="Proteomes" id="UP000601435">
    <property type="component" value="Unassembled WGS sequence"/>
</dbReference>
<evidence type="ECO:0000313" key="12">
    <source>
        <dbReference type="EMBL" id="CAE7834997.1"/>
    </source>
</evidence>
<dbReference type="InterPro" id="IPR013149">
    <property type="entry name" value="ADH-like_C"/>
</dbReference>
<dbReference type="InterPro" id="IPR025979">
    <property type="entry name" value="ChrR-like_cupin_dom"/>
</dbReference>
<reference evidence="12" key="1">
    <citation type="submission" date="2021-02" db="EMBL/GenBank/DDBJ databases">
        <authorList>
            <person name="Dougan E. K."/>
            <person name="Rhodes N."/>
            <person name="Thang M."/>
            <person name="Chan C."/>
        </authorList>
    </citation>
    <scope>NUCLEOTIDE SEQUENCE</scope>
</reference>
<dbReference type="GO" id="GO:0016627">
    <property type="term" value="F:oxidoreductase activity, acting on the CH-CH group of donors"/>
    <property type="evidence" value="ECO:0007669"/>
    <property type="project" value="InterPro"/>
</dbReference>
<dbReference type="PANTHER" id="PTHR43292">
    <property type="entry name" value="ACYL-COA DEHYDROGENASE"/>
    <property type="match status" value="1"/>
</dbReference>
<dbReference type="InterPro" id="IPR006091">
    <property type="entry name" value="Acyl-CoA_Oxase/DH_mid-dom"/>
</dbReference>
<dbReference type="SUPFAM" id="SSF51182">
    <property type="entry name" value="RmlC-like cupins"/>
    <property type="match status" value="1"/>
</dbReference>
<feature type="domain" description="Acyl-CoA dehydrogenase/oxidase N-terminal" evidence="9">
    <location>
        <begin position="636"/>
        <end position="745"/>
    </location>
</feature>
<dbReference type="InterPro" id="IPR009075">
    <property type="entry name" value="AcylCo_DH/oxidase_C"/>
</dbReference>
<evidence type="ECO:0000256" key="4">
    <source>
        <dbReference type="ARBA" id="ARBA00022827"/>
    </source>
</evidence>
<organism evidence="12 13">
    <name type="scientific">Symbiodinium necroappetens</name>
    <dbReference type="NCBI Taxonomy" id="1628268"/>
    <lineage>
        <taxon>Eukaryota</taxon>
        <taxon>Sar</taxon>
        <taxon>Alveolata</taxon>
        <taxon>Dinophyceae</taxon>
        <taxon>Suessiales</taxon>
        <taxon>Symbiodiniaceae</taxon>
        <taxon>Symbiodinium</taxon>
    </lineage>
</organism>
<protein>
    <submittedName>
        <fullName evidence="12">FadE17 protein</fullName>
    </submittedName>
</protein>
<dbReference type="Gene3D" id="3.40.50.720">
    <property type="entry name" value="NAD(P)-binding Rossmann-like Domain"/>
    <property type="match status" value="1"/>
</dbReference>
<dbReference type="Pfam" id="PF02771">
    <property type="entry name" value="Acyl-CoA_dh_N"/>
    <property type="match status" value="1"/>
</dbReference>
<dbReference type="SUPFAM" id="SSF50129">
    <property type="entry name" value="GroES-like"/>
    <property type="match status" value="1"/>
</dbReference>
<dbReference type="InterPro" id="IPR036291">
    <property type="entry name" value="NAD(P)-bd_dom_sf"/>
</dbReference>
<dbReference type="InterPro" id="IPR036250">
    <property type="entry name" value="AcylCo_DH-like_C"/>
</dbReference>
<dbReference type="EMBL" id="CAJNJA010049029">
    <property type="protein sequence ID" value="CAE7834997.1"/>
    <property type="molecule type" value="Genomic_DNA"/>
</dbReference>
<dbReference type="InterPro" id="IPR013786">
    <property type="entry name" value="AcylCoA_DH/ox_N"/>
</dbReference>
<dbReference type="Pfam" id="PF02770">
    <property type="entry name" value="Acyl-CoA_dh_M"/>
    <property type="match status" value="1"/>
</dbReference>
<evidence type="ECO:0000256" key="2">
    <source>
        <dbReference type="ARBA" id="ARBA00009347"/>
    </source>
</evidence>
<comment type="caution">
    <text evidence="12">The sequence shown here is derived from an EMBL/GenBank/DDBJ whole genome shotgun (WGS) entry which is preliminary data.</text>
</comment>
<dbReference type="Gene3D" id="3.90.180.10">
    <property type="entry name" value="Medium-chain alcohol dehydrogenases, catalytic domain"/>
    <property type="match status" value="1"/>
</dbReference>
<dbReference type="GO" id="GO:0050660">
    <property type="term" value="F:flavin adenine dinucleotide binding"/>
    <property type="evidence" value="ECO:0007669"/>
    <property type="project" value="InterPro"/>
</dbReference>
<dbReference type="InterPro" id="IPR052161">
    <property type="entry name" value="Mycobact_Acyl-CoA_DH"/>
</dbReference>
<dbReference type="Gene3D" id="1.10.540.10">
    <property type="entry name" value="Acyl-CoA dehydrogenase/oxidase, N-terminal domain"/>
    <property type="match status" value="1"/>
</dbReference>
<name>A0A812ZM80_9DINO</name>
<keyword evidence="3" id="KW-0285">Flavoprotein</keyword>
<proteinExistence type="inferred from homology"/>
<feature type="domain" description="ChrR-like cupin" evidence="11">
    <location>
        <begin position="197"/>
        <end position="299"/>
    </location>
</feature>
<evidence type="ECO:0000256" key="5">
    <source>
        <dbReference type="ARBA" id="ARBA00023002"/>
    </source>
</evidence>
<dbReference type="SUPFAM" id="SSF51735">
    <property type="entry name" value="NAD(P)-binding Rossmann-fold domains"/>
    <property type="match status" value="1"/>
</dbReference>
<dbReference type="Gene3D" id="2.60.120.10">
    <property type="entry name" value="Jelly Rolls"/>
    <property type="match status" value="1"/>
</dbReference>
<sequence length="1023" mass="113858">MEQEGQHYQQHAKANEKVRDLMPARLQLKLDEKLAEIRDEYKSFSEQKDLAWNLAYAEGFEAYTAAGARAQMSERVFDYMKDPIRDLMLWHIMEEMEHRTVAFDVFEALCGKYWYRLRVGLWAQKHFTSLGAELTQLMIEAFPDLIAQHQNSKARHIREQNFKRYRKEDTMQTDTSQTKSSALPIVPLTGAAEALHIGNDDTPFVDIGDGTLIQLLLADLTQNIWATRNRMQPGTSVITHYHTGPVYAFTLQGQWYYKEYPETVNGPGSFLMEPSGSVHTLTIPEDQTEETIVWFLMHGTNINIDAEGNVVSIADAHNVLKGYRLLCEQQKVSHHNVIDYLNQALQAGADKTALDRGIVLGHEFVGKIVAFGEGPRGDLRIGQRVCSTPFLPNRLADIPMGATPWLDGAYAEYFLLDESLLIPIPDHIDTQTAALVEPLAIGLHAVNRADLVVDPDCIVIGCGPIGLAVITSLAARGITNIIAADFSARRRDLASTLGASATTDPNKMSVFDALPGDLRRPVTVFECSGANSMIRFCTDSAPPKSEIIMAGISHGEETFVPATAISKELSLHFVSFYTTEEFQNALDLLGSGKVDSNKWITGKVGLDEVAEAFTALTTMEHHTKILVAVNCFSLKQVFRNEVREFLRTHEDQAPHNAGMRSPEMLAWQKLLIEHGYAARTIPKEYGGFGGTPNIIQSRIIGEEFSEARANAGLGGQGISMLVPTLLEMGTQEQKEQFIKPTIHGEMVWCQGYSEPGAGSDLASLTTSATLDGDEWVVNGQKIWTSTAQLADWIFCLVRTEPDAPKHKGISFLLFKMDTPGIEIRPLVDMTGAANFNEVFFTDVRVPKHQIVGERGEGWMVANAILGHERDSLGNPNVTLTRLNALIELMKTETLNGERLIDNPVYRDRLMQLQGRVMAMRFNDLRVLSSRLNKGQDASLARMIVKLQGTELRHDLEGMAIDIMGEIGLSYEDNPYTRAGGSWQNQYMYFLGLIIGGGTSQIQKNIISERGLDMPREPKIEKTK</sequence>
<comment type="similarity">
    <text evidence="2">Belongs to the acyl-CoA dehydrogenase family.</text>
</comment>
<dbReference type="InterPro" id="IPR014710">
    <property type="entry name" value="RmlC-like_jellyroll"/>
</dbReference>
<dbReference type="InterPro" id="IPR011051">
    <property type="entry name" value="RmlC_Cupin_sf"/>
</dbReference>
<dbReference type="InterPro" id="IPR016516">
    <property type="entry name" value="UCP07580"/>
</dbReference>
<dbReference type="Pfam" id="PF08240">
    <property type="entry name" value="ADH_N"/>
    <property type="match status" value="1"/>
</dbReference>
<feature type="domain" description="Acyl-CoA dehydrogenase/oxidase C-terminal" evidence="7">
    <location>
        <begin position="855"/>
        <end position="1010"/>
    </location>
</feature>
<evidence type="ECO:0000259" key="9">
    <source>
        <dbReference type="Pfam" id="PF02771"/>
    </source>
</evidence>
<dbReference type="Gene3D" id="2.40.110.10">
    <property type="entry name" value="Butyryl-CoA Dehydrogenase, subunit A, domain 2"/>
    <property type="match status" value="1"/>
</dbReference>
<dbReference type="Pfam" id="PF00441">
    <property type="entry name" value="Acyl-CoA_dh_1"/>
    <property type="match status" value="1"/>
</dbReference>
<dbReference type="InterPro" id="IPR046373">
    <property type="entry name" value="Acyl-CoA_Oxase/DH_mid-dom_sf"/>
</dbReference>
<evidence type="ECO:0000256" key="1">
    <source>
        <dbReference type="ARBA" id="ARBA00001974"/>
    </source>
</evidence>
<keyword evidence="4" id="KW-0274">FAD</keyword>
<feature type="domain" description="Acyl-CoA oxidase/dehydrogenase middle" evidence="8">
    <location>
        <begin position="749"/>
        <end position="843"/>
    </location>
</feature>
<dbReference type="SUPFAM" id="SSF47203">
    <property type="entry name" value="Acyl-CoA dehydrogenase C-terminal domain-like"/>
    <property type="match status" value="1"/>
</dbReference>
<dbReference type="InterPro" id="IPR013154">
    <property type="entry name" value="ADH-like_N"/>
</dbReference>
<dbReference type="InterPro" id="IPR009100">
    <property type="entry name" value="AcylCoA_DH/oxidase_NM_dom_sf"/>
</dbReference>
<accession>A0A812ZM80</accession>
<dbReference type="OrthoDB" id="3941538at2759"/>
<dbReference type="Pfam" id="PF00107">
    <property type="entry name" value="ADH_zinc_N"/>
    <property type="match status" value="1"/>
</dbReference>
<feature type="domain" description="Alcohol dehydrogenase-like N-terminal" evidence="10">
    <location>
        <begin position="353"/>
        <end position="426"/>
    </location>
</feature>
<keyword evidence="5" id="KW-0560">Oxidoreductase</keyword>
<feature type="domain" description="Alcohol dehydrogenase-like C-terminal" evidence="6">
    <location>
        <begin position="464"/>
        <end position="589"/>
    </location>
</feature>
<evidence type="ECO:0000259" key="11">
    <source>
        <dbReference type="Pfam" id="PF12973"/>
    </source>
</evidence>
<gene>
    <name evidence="12" type="primary">fadE17</name>
    <name evidence="12" type="ORF">SNEC2469_LOCUS25047</name>
</gene>
<dbReference type="Gene3D" id="1.20.140.10">
    <property type="entry name" value="Butyryl-CoA Dehydrogenase, subunit A, domain 3"/>
    <property type="match status" value="1"/>
</dbReference>
<dbReference type="GO" id="GO:0005886">
    <property type="term" value="C:plasma membrane"/>
    <property type="evidence" value="ECO:0007669"/>
    <property type="project" value="TreeGrafter"/>
</dbReference>
<keyword evidence="13" id="KW-1185">Reference proteome</keyword>
<evidence type="ECO:0000313" key="13">
    <source>
        <dbReference type="Proteomes" id="UP000601435"/>
    </source>
</evidence>
<dbReference type="Pfam" id="PF10118">
    <property type="entry name" value="Metal_hydrol"/>
    <property type="match status" value="1"/>
</dbReference>
<dbReference type="CDD" id="cd20302">
    <property type="entry name" value="cupin_DAD"/>
    <property type="match status" value="1"/>
</dbReference>
<evidence type="ECO:0000259" key="10">
    <source>
        <dbReference type="Pfam" id="PF08240"/>
    </source>
</evidence>
<dbReference type="PANTHER" id="PTHR43292:SF3">
    <property type="entry name" value="ACYL-COA DEHYDROGENASE FADE29"/>
    <property type="match status" value="1"/>
</dbReference>
<evidence type="ECO:0000259" key="8">
    <source>
        <dbReference type="Pfam" id="PF02770"/>
    </source>
</evidence>
<dbReference type="AlphaFoldDB" id="A0A812ZM80"/>
<comment type="cofactor">
    <cofactor evidence="1">
        <name>FAD</name>
        <dbReference type="ChEBI" id="CHEBI:57692"/>
    </cofactor>
</comment>
<dbReference type="Pfam" id="PF12973">
    <property type="entry name" value="Cupin_7"/>
    <property type="match status" value="1"/>
</dbReference>
<dbReference type="InterPro" id="IPR037069">
    <property type="entry name" value="AcylCoA_DH/ox_N_sf"/>
</dbReference>